<comment type="caution">
    <text evidence="1">The sequence shown here is derived from an EMBL/GenBank/DDBJ whole genome shotgun (WGS) entry which is preliminary data.</text>
</comment>
<gene>
    <name evidence="1" type="ORF">BDM02DRAFT_1117151</name>
</gene>
<organism evidence="1 2">
    <name type="scientific">Thelephora ganbajun</name>
    <name type="common">Ganba fungus</name>
    <dbReference type="NCBI Taxonomy" id="370292"/>
    <lineage>
        <taxon>Eukaryota</taxon>
        <taxon>Fungi</taxon>
        <taxon>Dikarya</taxon>
        <taxon>Basidiomycota</taxon>
        <taxon>Agaricomycotina</taxon>
        <taxon>Agaricomycetes</taxon>
        <taxon>Thelephorales</taxon>
        <taxon>Thelephoraceae</taxon>
        <taxon>Thelephora</taxon>
    </lineage>
</organism>
<evidence type="ECO:0000313" key="1">
    <source>
        <dbReference type="EMBL" id="KAF9654027.1"/>
    </source>
</evidence>
<keyword evidence="2" id="KW-1185">Reference proteome</keyword>
<protein>
    <submittedName>
        <fullName evidence="1">Uncharacterized protein</fullName>
    </submittedName>
</protein>
<proteinExistence type="predicted"/>
<evidence type="ECO:0000313" key="2">
    <source>
        <dbReference type="Proteomes" id="UP000886501"/>
    </source>
</evidence>
<reference evidence="1" key="1">
    <citation type="submission" date="2019-10" db="EMBL/GenBank/DDBJ databases">
        <authorList>
            <consortium name="DOE Joint Genome Institute"/>
            <person name="Kuo A."/>
            <person name="Miyauchi S."/>
            <person name="Kiss E."/>
            <person name="Drula E."/>
            <person name="Kohler A."/>
            <person name="Sanchez-Garcia M."/>
            <person name="Andreopoulos B."/>
            <person name="Barry K.W."/>
            <person name="Bonito G."/>
            <person name="Buee M."/>
            <person name="Carver A."/>
            <person name="Chen C."/>
            <person name="Cichocki N."/>
            <person name="Clum A."/>
            <person name="Culley D."/>
            <person name="Crous P.W."/>
            <person name="Fauchery L."/>
            <person name="Girlanda M."/>
            <person name="Hayes R."/>
            <person name="Keri Z."/>
            <person name="Labutti K."/>
            <person name="Lipzen A."/>
            <person name="Lombard V."/>
            <person name="Magnuson J."/>
            <person name="Maillard F."/>
            <person name="Morin E."/>
            <person name="Murat C."/>
            <person name="Nolan M."/>
            <person name="Ohm R."/>
            <person name="Pangilinan J."/>
            <person name="Pereira M."/>
            <person name="Perotto S."/>
            <person name="Peter M."/>
            <person name="Riley R."/>
            <person name="Sitrit Y."/>
            <person name="Stielow B."/>
            <person name="Szollosi G."/>
            <person name="Zifcakova L."/>
            <person name="Stursova M."/>
            <person name="Spatafora J.W."/>
            <person name="Tedersoo L."/>
            <person name="Vaario L.-M."/>
            <person name="Yamada A."/>
            <person name="Yan M."/>
            <person name="Wang P."/>
            <person name="Xu J."/>
            <person name="Bruns T."/>
            <person name="Baldrian P."/>
            <person name="Vilgalys R."/>
            <person name="Henrissat B."/>
            <person name="Grigoriev I.V."/>
            <person name="Hibbett D."/>
            <person name="Nagy L.G."/>
            <person name="Martin F.M."/>
        </authorList>
    </citation>
    <scope>NUCLEOTIDE SEQUENCE</scope>
    <source>
        <strain evidence="1">P2</strain>
    </source>
</reference>
<name>A0ACB6ZWQ6_THEGA</name>
<reference evidence="1" key="2">
    <citation type="journal article" date="2020" name="Nat. Commun.">
        <title>Large-scale genome sequencing of mycorrhizal fungi provides insights into the early evolution of symbiotic traits.</title>
        <authorList>
            <person name="Miyauchi S."/>
            <person name="Kiss E."/>
            <person name="Kuo A."/>
            <person name="Drula E."/>
            <person name="Kohler A."/>
            <person name="Sanchez-Garcia M."/>
            <person name="Morin E."/>
            <person name="Andreopoulos B."/>
            <person name="Barry K.W."/>
            <person name="Bonito G."/>
            <person name="Buee M."/>
            <person name="Carver A."/>
            <person name="Chen C."/>
            <person name="Cichocki N."/>
            <person name="Clum A."/>
            <person name="Culley D."/>
            <person name="Crous P.W."/>
            <person name="Fauchery L."/>
            <person name="Girlanda M."/>
            <person name="Hayes R.D."/>
            <person name="Keri Z."/>
            <person name="LaButti K."/>
            <person name="Lipzen A."/>
            <person name="Lombard V."/>
            <person name="Magnuson J."/>
            <person name="Maillard F."/>
            <person name="Murat C."/>
            <person name="Nolan M."/>
            <person name="Ohm R.A."/>
            <person name="Pangilinan J."/>
            <person name="Pereira M.F."/>
            <person name="Perotto S."/>
            <person name="Peter M."/>
            <person name="Pfister S."/>
            <person name="Riley R."/>
            <person name="Sitrit Y."/>
            <person name="Stielow J.B."/>
            <person name="Szollosi G."/>
            <person name="Zifcakova L."/>
            <person name="Stursova M."/>
            <person name="Spatafora J.W."/>
            <person name="Tedersoo L."/>
            <person name="Vaario L.M."/>
            <person name="Yamada A."/>
            <person name="Yan M."/>
            <person name="Wang P."/>
            <person name="Xu J."/>
            <person name="Bruns T."/>
            <person name="Baldrian P."/>
            <person name="Vilgalys R."/>
            <person name="Dunand C."/>
            <person name="Henrissat B."/>
            <person name="Grigoriev I.V."/>
            <person name="Hibbett D."/>
            <person name="Nagy L.G."/>
            <person name="Martin F.M."/>
        </authorList>
    </citation>
    <scope>NUCLEOTIDE SEQUENCE</scope>
    <source>
        <strain evidence="1">P2</strain>
    </source>
</reference>
<dbReference type="EMBL" id="MU117962">
    <property type="protein sequence ID" value="KAF9654027.1"/>
    <property type="molecule type" value="Genomic_DNA"/>
</dbReference>
<accession>A0ACB6ZWQ6</accession>
<dbReference type="Proteomes" id="UP000886501">
    <property type="component" value="Unassembled WGS sequence"/>
</dbReference>
<sequence length="89" mass="10110">MAFPTPPSLFPVFPSLPFPCLQPVFVCYVLCFVRSSLLSCFPSLNLMYSQRPLERVMETRLTEETDVGRPLNRFFDVYVPGVVSEGCRA</sequence>